<dbReference type="AlphaFoldDB" id="A0A1B9NWY1"/>
<proteinExistence type="predicted"/>
<evidence type="ECO:0000313" key="3">
    <source>
        <dbReference type="Proteomes" id="UP000093523"/>
    </source>
</evidence>
<dbReference type="STRING" id="688.A6E04_15520"/>
<protein>
    <submittedName>
        <fullName evidence="2">Uncharacterized protein</fullName>
    </submittedName>
</protein>
<accession>A0A1B9NWY1</accession>
<keyword evidence="1" id="KW-1133">Transmembrane helix</keyword>
<dbReference type="Proteomes" id="UP000093523">
    <property type="component" value="Unassembled WGS sequence"/>
</dbReference>
<reference evidence="2 3" key="1">
    <citation type="submission" date="2016-06" db="EMBL/GenBank/DDBJ databases">
        <authorList>
            <person name="Kjaerup R.B."/>
            <person name="Dalgaard T.S."/>
            <person name="Juul-Madsen H.R."/>
        </authorList>
    </citation>
    <scope>NUCLEOTIDE SEQUENCE [LARGE SCALE GENOMIC DNA]</scope>
    <source>
        <strain evidence="2 3">1S159</strain>
    </source>
</reference>
<evidence type="ECO:0000313" key="2">
    <source>
        <dbReference type="EMBL" id="OCH19962.1"/>
    </source>
</evidence>
<gene>
    <name evidence="2" type="ORF">A6E04_15520</name>
</gene>
<organism evidence="2 3">
    <name type="scientific">Aliivibrio logei</name>
    <name type="common">Vibrio logei</name>
    <dbReference type="NCBI Taxonomy" id="688"/>
    <lineage>
        <taxon>Bacteria</taxon>
        <taxon>Pseudomonadati</taxon>
        <taxon>Pseudomonadota</taxon>
        <taxon>Gammaproteobacteria</taxon>
        <taxon>Vibrionales</taxon>
        <taxon>Vibrionaceae</taxon>
        <taxon>Aliivibrio</taxon>
    </lineage>
</organism>
<comment type="caution">
    <text evidence="2">The sequence shown here is derived from an EMBL/GenBank/DDBJ whole genome shotgun (WGS) entry which is preliminary data.</text>
</comment>
<sequence>MGDENDDVMAPMVDALTGAMAAILLVTIFLMLNTISSVSDSVKEYGKNALYKNEELINDVFKREPPTLILKENRVYFFKSYKLSEKQISLIKEEFKNKQPNKLIIYSNNEEDIVTYNTLLFIQATGLSKNLENLNIIYLPSRNGNITEFVWE</sequence>
<dbReference type="RefSeq" id="WP_065611663.1">
    <property type="nucleotide sequence ID" value="NZ_CAWMPN010000014.1"/>
</dbReference>
<name>A0A1B9NWY1_ALILO</name>
<dbReference type="OrthoDB" id="5919002at2"/>
<feature type="transmembrane region" description="Helical" evidence="1">
    <location>
        <begin position="15"/>
        <end position="35"/>
    </location>
</feature>
<keyword evidence="1" id="KW-0472">Membrane</keyword>
<keyword evidence="1" id="KW-0812">Transmembrane</keyword>
<dbReference type="EMBL" id="MAJU01000014">
    <property type="protein sequence ID" value="OCH19962.1"/>
    <property type="molecule type" value="Genomic_DNA"/>
</dbReference>
<evidence type="ECO:0000256" key="1">
    <source>
        <dbReference type="SAM" id="Phobius"/>
    </source>
</evidence>